<organism evidence="1 2">
    <name type="scientific">Riccia fluitans</name>
    <dbReference type="NCBI Taxonomy" id="41844"/>
    <lineage>
        <taxon>Eukaryota</taxon>
        <taxon>Viridiplantae</taxon>
        <taxon>Streptophyta</taxon>
        <taxon>Embryophyta</taxon>
        <taxon>Marchantiophyta</taxon>
        <taxon>Marchantiopsida</taxon>
        <taxon>Marchantiidae</taxon>
        <taxon>Marchantiales</taxon>
        <taxon>Ricciaceae</taxon>
        <taxon>Riccia</taxon>
    </lineage>
</organism>
<comment type="caution">
    <text evidence="1">The sequence shown here is derived from an EMBL/GenBank/DDBJ whole genome shotgun (WGS) entry which is preliminary data.</text>
</comment>
<gene>
    <name evidence="1" type="ORF">R1flu_019059</name>
</gene>
<keyword evidence="2" id="KW-1185">Reference proteome</keyword>
<sequence>MIEEAGRCGTDKCIQSKAVKHFPSFFRCQGGSENLIRATRLRKGCHEEIVAQDELRLSMIGSQGLEVRKRIQLKAKSGSGRKRTGCVQWLYPQVLEELVRLCSAGLKFNAETFLAVAKKMLLTTPHPIFTPFVILPSETELLIDKVNERWVRSFKNAHNIMYRTQTGKLSVSPAKQEQIDISVVVPMVRLCGGFQSGRLDNHDETHFIMNMDNGECLEFSGDDHIKYADIVSGGEGMMTVVCVTSGKNAKILSPFMILKNKACSYPIRGIPDKISDALPDFSKSVHD</sequence>
<protein>
    <submittedName>
        <fullName evidence="1">Uncharacterized protein</fullName>
    </submittedName>
</protein>
<dbReference type="EMBL" id="JBHFFA010000001">
    <property type="protein sequence ID" value="KAL2650931.1"/>
    <property type="molecule type" value="Genomic_DNA"/>
</dbReference>
<dbReference type="AlphaFoldDB" id="A0ABD1ZJU6"/>
<reference evidence="1 2" key="1">
    <citation type="submission" date="2024-09" db="EMBL/GenBank/DDBJ databases">
        <title>Chromosome-scale assembly of Riccia fluitans.</title>
        <authorList>
            <person name="Paukszto L."/>
            <person name="Sawicki J."/>
            <person name="Karawczyk K."/>
            <person name="Piernik-Szablinska J."/>
            <person name="Szczecinska M."/>
            <person name="Mazdziarz M."/>
        </authorList>
    </citation>
    <scope>NUCLEOTIDE SEQUENCE [LARGE SCALE GENOMIC DNA]</scope>
    <source>
        <strain evidence="1">Rf_01</strain>
        <tissue evidence="1">Aerial parts of the thallus</tissue>
    </source>
</reference>
<name>A0ABD1ZJU6_9MARC</name>
<evidence type="ECO:0000313" key="1">
    <source>
        <dbReference type="EMBL" id="KAL2650931.1"/>
    </source>
</evidence>
<evidence type="ECO:0000313" key="2">
    <source>
        <dbReference type="Proteomes" id="UP001605036"/>
    </source>
</evidence>
<proteinExistence type="predicted"/>
<dbReference type="Proteomes" id="UP001605036">
    <property type="component" value="Unassembled WGS sequence"/>
</dbReference>
<accession>A0ABD1ZJU6</accession>